<keyword evidence="3" id="KW-1185">Reference proteome</keyword>
<comment type="caution">
    <text evidence="2">The sequence shown here is derived from an EMBL/GenBank/DDBJ whole genome shotgun (WGS) entry which is preliminary data.</text>
</comment>
<dbReference type="Pfam" id="PF04964">
    <property type="entry name" value="Flp_Fap"/>
    <property type="match status" value="1"/>
</dbReference>
<name>A0ABS1IPR6_9GAMM</name>
<keyword evidence="1" id="KW-0472">Membrane</keyword>
<dbReference type="InterPro" id="IPR007047">
    <property type="entry name" value="Flp_Fap"/>
</dbReference>
<keyword evidence="1" id="KW-0812">Transmembrane</keyword>
<evidence type="ECO:0000313" key="2">
    <source>
        <dbReference type="EMBL" id="MBK5143536.1"/>
    </source>
</evidence>
<reference evidence="2 3" key="1">
    <citation type="submission" date="2020-11" db="EMBL/GenBank/DDBJ databases">
        <title>Insectihabitans protaetiae gen. nov. sp. nov. and Insectihabitans allomyrinae sp. nov., isolated from larvae of Protaetia brevitarsis seulensis and Allomyrina dichotoma, respectively.</title>
        <authorList>
            <person name="Lee S.D."/>
            <person name="Byeon Y.-S."/>
            <person name="Kim S.-M."/>
            <person name="Yang H.L."/>
            <person name="Kim I.S."/>
        </authorList>
    </citation>
    <scope>NUCLEOTIDE SEQUENCE [LARGE SCALE GENOMIC DNA]</scope>
    <source>
        <strain evidence="2 3">BWR-B9</strain>
    </source>
</reference>
<gene>
    <name evidence="2" type="ORF">I2494_07360</name>
</gene>
<keyword evidence="1" id="KW-1133">Transmembrane helix</keyword>
<dbReference type="Proteomes" id="UP001296921">
    <property type="component" value="Unassembled WGS sequence"/>
</dbReference>
<evidence type="ECO:0000256" key="1">
    <source>
        <dbReference type="SAM" id="Phobius"/>
    </source>
</evidence>
<sequence>MTIKGYIKLAQAKQAVKKFVNSEKGVTAIEYAVVVAGVTAVVMVVFGSTGPVKEMLEGTFETLKTRVEGLIEAPE</sequence>
<protein>
    <submittedName>
        <fullName evidence="2">Flp family type IVb pilin</fullName>
    </submittedName>
</protein>
<organism evidence="2 3">
    <name type="scientific">Limnobaculum allomyrinae</name>
    <dbReference type="NCBI Taxonomy" id="2791986"/>
    <lineage>
        <taxon>Bacteria</taxon>
        <taxon>Pseudomonadati</taxon>
        <taxon>Pseudomonadota</taxon>
        <taxon>Gammaproteobacteria</taxon>
        <taxon>Enterobacterales</taxon>
        <taxon>Budviciaceae</taxon>
        <taxon>Limnobaculum</taxon>
    </lineage>
</organism>
<proteinExistence type="predicted"/>
<dbReference type="EMBL" id="JADRCR010000002">
    <property type="protein sequence ID" value="MBK5143536.1"/>
    <property type="molecule type" value="Genomic_DNA"/>
</dbReference>
<accession>A0ABS1IPR6</accession>
<feature type="transmembrane region" description="Helical" evidence="1">
    <location>
        <begin position="28"/>
        <end position="46"/>
    </location>
</feature>
<evidence type="ECO:0000313" key="3">
    <source>
        <dbReference type="Proteomes" id="UP001296921"/>
    </source>
</evidence>